<evidence type="ECO:0000256" key="2">
    <source>
        <dbReference type="PROSITE-ProRule" id="PRU00176"/>
    </source>
</evidence>
<sequence>MMMVVATDGAAFNIRGTSRAMLNMSNSSTTAGSINANVVVTSLNLGSPGSNNNNNHTLNNNNPKVINNNTATMTTGTTASSDGTASPCHQDMHLNMHHQPGDEEVVGDQPDPDYIKMFVGQVPRSMDEQQLKEMFEEFGRVHQINVLRDKTSGQSKGECPFLGDKRVYKACPQCLGGGGNGAIFSR</sequence>
<dbReference type="SUPFAM" id="SSF54928">
    <property type="entry name" value="RNA-binding domain, RBD"/>
    <property type="match status" value="1"/>
</dbReference>
<organism evidence="4 5">
    <name type="scientific">Anopheles melas</name>
    <dbReference type="NCBI Taxonomy" id="34690"/>
    <lineage>
        <taxon>Eukaryota</taxon>
        <taxon>Metazoa</taxon>
        <taxon>Ecdysozoa</taxon>
        <taxon>Arthropoda</taxon>
        <taxon>Hexapoda</taxon>
        <taxon>Insecta</taxon>
        <taxon>Pterygota</taxon>
        <taxon>Neoptera</taxon>
        <taxon>Endopterygota</taxon>
        <taxon>Diptera</taxon>
        <taxon>Nematocera</taxon>
        <taxon>Culicoidea</taxon>
        <taxon>Culicidae</taxon>
        <taxon>Anophelinae</taxon>
        <taxon>Anopheles</taxon>
    </lineage>
</organism>
<keyword evidence="5" id="KW-1185">Reference proteome</keyword>
<evidence type="ECO:0000313" key="5">
    <source>
        <dbReference type="Proteomes" id="UP000075902"/>
    </source>
</evidence>
<reference evidence="4" key="2">
    <citation type="submission" date="2020-05" db="UniProtKB">
        <authorList>
            <consortium name="EnsemblMetazoa"/>
        </authorList>
    </citation>
    <scope>IDENTIFICATION</scope>
    <source>
        <strain evidence="4">CM1001059</strain>
    </source>
</reference>
<proteinExistence type="predicted"/>
<evidence type="ECO:0000259" key="3">
    <source>
        <dbReference type="PROSITE" id="PS50102"/>
    </source>
</evidence>
<dbReference type="AlphaFoldDB" id="A0A182U311"/>
<dbReference type="InterPro" id="IPR050502">
    <property type="entry name" value="Euk_RNA-bind_prot"/>
</dbReference>
<dbReference type="InterPro" id="IPR000504">
    <property type="entry name" value="RRM_dom"/>
</dbReference>
<evidence type="ECO:0000256" key="1">
    <source>
        <dbReference type="ARBA" id="ARBA00022884"/>
    </source>
</evidence>
<reference evidence="5" key="1">
    <citation type="submission" date="2014-01" db="EMBL/GenBank/DDBJ databases">
        <title>The Genome Sequence of Anopheles melas CM1001059_A (V2).</title>
        <authorList>
            <consortium name="The Broad Institute Genomics Platform"/>
            <person name="Neafsey D.E."/>
            <person name="Besansky N."/>
            <person name="Howell P."/>
            <person name="Walton C."/>
            <person name="Young S.K."/>
            <person name="Zeng Q."/>
            <person name="Gargeya S."/>
            <person name="Fitzgerald M."/>
            <person name="Haas B."/>
            <person name="Abouelleil A."/>
            <person name="Allen A.W."/>
            <person name="Alvarado L."/>
            <person name="Arachchi H.M."/>
            <person name="Berlin A.M."/>
            <person name="Chapman S.B."/>
            <person name="Gainer-Dewar J."/>
            <person name="Goldberg J."/>
            <person name="Griggs A."/>
            <person name="Gujja S."/>
            <person name="Hansen M."/>
            <person name="Howarth C."/>
            <person name="Imamovic A."/>
            <person name="Ireland A."/>
            <person name="Larimer J."/>
            <person name="McCowan C."/>
            <person name="Murphy C."/>
            <person name="Pearson M."/>
            <person name="Poon T.W."/>
            <person name="Priest M."/>
            <person name="Roberts A."/>
            <person name="Saif S."/>
            <person name="Shea T."/>
            <person name="Sisk P."/>
            <person name="Sykes S."/>
            <person name="Wortman J."/>
            <person name="Nusbaum C."/>
            <person name="Birren B."/>
        </authorList>
    </citation>
    <scope>NUCLEOTIDE SEQUENCE [LARGE SCALE GENOMIC DNA]</scope>
    <source>
        <strain evidence="5">CM1001059</strain>
    </source>
</reference>
<dbReference type="PANTHER" id="PTHR48025">
    <property type="entry name" value="OS02G0815200 PROTEIN"/>
    <property type="match status" value="1"/>
</dbReference>
<dbReference type="InterPro" id="IPR035979">
    <property type="entry name" value="RBD_domain_sf"/>
</dbReference>
<dbReference type="Gene3D" id="3.30.70.330">
    <property type="match status" value="1"/>
</dbReference>
<dbReference type="Proteomes" id="UP000075902">
    <property type="component" value="Unassembled WGS sequence"/>
</dbReference>
<feature type="domain" description="RRM" evidence="3">
    <location>
        <begin position="115"/>
        <end position="157"/>
    </location>
</feature>
<dbReference type="VEuPathDB" id="VectorBase:AMEC013004"/>
<dbReference type="GO" id="GO:0003729">
    <property type="term" value="F:mRNA binding"/>
    <property type="evidence" value="ECO:0007669"/>
    <property type="project" value="TreeGrafter"/>
</dbReference>
<dbReference type="InterPro" id="IPR012677">
    <property type="entry name" value="Nucleotide-bd_a/b_plait_sf"/>
</dbReference>
<dbReference type="PANTHER" id="PTHR48025:SF1">
    <property type="entry name" value="RRM DOMAIN-CONTAINING PROTEIN"/>
    <property type="match status" value="1"/>
</dbReference>
<dbReference type="STRING" id="34690.A0A182U311"/>
<name>A0A182U311_9DIPT</name>
<keyword evidence="1 2" id="KW-0694">RNA-binding</keyword>
<dbReference type="EnsemblMetazoa" id="AMEC013004-RA">
    <property type="protein sequence ID" value="AMEC013004-PA"/>
    <property type="gene ID" value="AMEC013004"/>
</dbReference>
<protein>
    <recommendedName>
        <fullName evidence="3">RRM domain-containing protein</fullName>
    </recommendedName>
</protein>
<dbReference type="PROSITE" id="PS50102">
    <property type="entry name" value="RRM"/>
    <property type="match status" value="1"/>
</dbReference>
<dbReference type="Pfam" id="PF00076">
    <property type="entry name" value="RRM_1"/>
    <property type="match status" value="1"/>
</dbReference>
<evidence type="ECO:0000313" key="4">
    <source>
        <dbReference type="EnsemblMetazoa" id="AMEC013004-PA"/>
    </source>
</evidence>
<accession>A0A182U311</accession>